<evidence type="ECO:0000313" key="2">
    <source>
        <dbReference type="Proteomes" id="UP000006103"/>
    </source>
</evidence>
<keyword evidence="2" id="KW-1185">Reference proteome</keyword>
<sequence length="43" mass="5284">MLNSFDIFTYLKIEKRPIRLVIFHKIVKHYITSIIKYVSVIRF</sequence>
<dbReference type="EMBL" id="CP001302">
    <property type="protein sequence ID" value="ACL34513.1"/>
    <property type="molecule type" value="Genomic_DNA"/>
</dbReference>
<geneLocation type="plasmid" evidence="1 2">
    <name>PBr_lp36</name>
</geneLocation>
<reference evidence="1 2" key="1">
    <citation type="journal article" date="2011" name="J. Bacteriol.">
        <title>Whole-genome sequences of two Borrelia afzelii and two Borrelia garinii Lyme disease agent isolates.</title>
        <authorList>
            <person name="Casjens S.R."/>
            <person name="Mongodin E.F."/>
            <person name="Qiu W.-G."/>
            <person name="Dunn J.J."/>
            <person name="Luft B.J."/>
            <person name="Fraser-Liggett C.M."/>
            <person name="Schutzer S.E."/>
        </authorList>
    </citation>
    <scope>NUCLEOTIDE SEQUENCE [LARGE SCALE GENOMIC DNA]</scope>
    <source>
        <strain evidence="1 2">PBr</strain>
    </source>
</reference>
<proteinExistence type="predicted"/>
<organism evidence="1 2">
    <name type="scientific">Borreliella garinii PBr</name>
    <dbReference type="NCBI Taxonomy" id="498743"/>
    <lineage>
        <taxon>Bacteria</taxon>
        <taxon>Pseudomonadati</taxon>
        <taxon>Spirochaetota</taxon>
        <taxon>Spirochaetia</taxon>
        <taxon>Spirochaetales</taxon>
        <taxon>Borreliaceae</taxon>
        <taxon>Borreliella</taxon>
    </lineage>
</organism>
<dbReference type="Proteomes" id="UP000006103">
    <property type="component" value="Plasmid PBr_lp36"/>
</dbReference>
<protein>
    <submittedName>
        <fullName evidence="1">Uncharacterized protein</fullName>
    </submittedName>
</protein>
<accession>B8F0T3</accession>
<name>B8F0T3_BORGR</name>
<dbReference type="AlphaFoldDB" id="B8F0T3"/>
<evidence type="ECO:0000313" key="1">
    <source>
        <dbReference type="EMBL" id="ACL34513.1"/>
    </source>
</evidence>
<keyword evidence="1" id="KW-0614">Plasmid</keyword>
<gene>
    <name evidence="1" type="ORF">BGAPBR_K0050</name>
</gene>